<proteinExistence type="predicted"/>
<keyword evidence="2" id="KW-0472">Membrane</keyword>
<feature type="transmembrane region" description="Helical" evidence="2">
    <location>
        <begin position="1140"/>
        <end position="1159"/>
    </location>
</feature>
<evidence type="ECO:0000313" key="4">
    <source>
        <dbReference type="Proteomes" id="UP000285301"/>
    </source>
</evidence>
<dbReference type="Proteomes" id="UP000285301">
    <property type="component" value="Unassembled WGS sequence"/>
</dbReference>
<organism evidence="3 4">
    <name type="scientific">Dinothrombium tinctorium</name>
    <dbReference type="NCBI Taxonomy" id="1965070"/>
    <lineage>
        <taxon>Eukaryota</taxon>
        <taxon>Metazoa</taxon>
        <taxon>Ecdysozoa</taxon>
        <taxon>Arthropoda</taxon>
        <taxon>Chelicerata</taxon>
        <taxon>Arachnida</taxon>
        <taxon>Acari</taxon>
        <taxon>Acariformes</taxon>
        <taxon>Trombidiformes</taxon>
        <taxon>Prostigmata</taxon>
        <taxon>Anystina</taxon>
        <taxon>Parasitengona</taxon>
        <taxon>Trombidioidea</taxon>
        <taxon>Trombidiidae</taxon>
        <taxon>Dinothrombium</taxon>
    </lineage>
</organism>
<dbReference type="OrthoDB" id="5568754at2759"/>
<gene>
    <name evidence="3" type="ORF">B4U79_14914</name>
</gene>
<protein>
    <recommendedName>
        <fullName evidence="5">Transmembrane protein 94</fullName>
    </recommendedName>
</protein>
<comment type="caution">
    <text evidence="3">The sequence shown here is derived from an EMBL/GenBank/DDBJ whole genome shotgun (WGS) entry which is preliminary data.</text>
</comment>
<dbReference type="InterPro" id="IPR039720">
    <property type="entry name" value="TMEM94"/>
</dbReference>
<dbReference type="InterPro" id="IPR023214">
    <property type="entry name" value="HAD_sf"/>
</dbReference>
<dbReference type="SUPFAM" id="SSF81665">
    <property type="entry name" value="Calcium ATPase, transmembrane domain M"/>
    <property type="match status" value="1"/>
</dbReference>
<name>A0A443RN10_9ACAR</name>
<feature type="compositionally biased region" description="Polar residues" evidence="1">
    <location>
        <begin position="941"/>
        <end position="955"/>
    </location>
</feature>
<accession>A0A443RN10</accession>
<keyword evidence="2" id="KW-1133">Transmembrane helix</keyword>
<dbReference type="STRING" id="1965070.A0A443RN10"/>
<dbReference type="GO" id="GO:0000166">
    <property type="term" value="F:nucleotide binding"/>
    <property type="evidence" value="ECO:0007669"/>
    <property type="project" value="InterPro"/>
</dbReference>
<keyword evidence="2" id="KW-0812">Transmembrane</keyword>
<feature type="region of interest" description="Disordered" evidence="1">
    <location>
        <begin position="912"/>
        <end position="960"/>
    </location>
</feature>
<keyword evidence="4" id="KW-1185">Reference proteome</keyword>
<dbReference type="EMBL" id="NCKU01000193">
    <property type="protein sequence ID" value="RWS16661.1"/>
    <property type="molecule type" value="Genomic_DNA"/>
</dbReference>
<feature type="transmembrane region" description="Helical" evidence="2">
    <location>
        <begin position="1237"/>
        <end position="1262"/>
    </location>
</feature>
<dbReference type="PANTHER" id="PTHR13219">
    <property type="entry name" value="TRANSMEMBRANE PROTEIN 94"/>
    <property type="match status" value="1"/>
</dbReference>
<feature type="transmembrane region" description="Helical" evidence="2">
    <location>
        <begin position="287"/>
        <end position="306"/>
    </location>
</feature>
<feature type="transmembrane region" description="Helical" evidence="2">
    <location>
        <begin position="326"/>
        <end position="347"/>
    </location>
</feature>
<feature type="transmembrane region" description="Helical" evidence="2">
    <location>
        <begin position="86"/>
        <end position="107"/>
    </location>
</feature>
<dbReference type="SUPFAM" id="SSF81660">
    <property type="entry name" value="Metal cation-transporting ATPase, ATP-binding domain N"/>
    <property type="match status" value="1"/>
</dbReference>
<dbReference type="Gene3D" id="1.20.1110.10">
    <property type="entry name" value="Calcium-transporting ATPase, transmembrane domain"/>
    <property type="match status" value="1"/>
</dbReference>
<dbReference type="InterPro" id="IPR023299">
    <property type="entry name" value="ATPase_P-typ_cyto_dom_N"/>
</dbReference>
<feature type="transmembrane region" description="Helical" evidence="2">
    <location>
        <begin position="1180"/>
        <end position="1206"/>
    </location>
</feature>
<dbReference type="InterPro" id="IPR023298">
    <property type="entry name" value="ATPase_P-typ_TM_dom_sf"/>
</dbReference>
<evidence type="ECO:0008006" key="5">
    <source>
        <dbReference type="Google" id="ProtNLM"/>
    </source>
</evidence>
<dbReference type="PANTHER" id="PTHR13219:SF6">
    <property type="entry name" value="TRANSMEMBRANE PROTEIN 94"/>
    <property type="match status" value="1"/>
</dbReference>
<feature type="transmembrane region" description="Helical" evidence="2">
    <location>
        <begin position="62"/>
        <end position="80"/>
    </location>
</feature>
<reference evidence="3 4" key="1">
    <citation type="journal article" date="2018" name="Gigascience">
        <title>Genomes of trombidid mites reveal novel predicted allergens and laterally-transferred genes associated with secondary metabolism.</title>
        <authorList>
            <person name="Dong X."/>
            <person name="Chaisiri K."/>
            <person name="Xia D."/>
            <person name="Armstrong S.D."/>
            <person name="Fang Y."/>
            <person name="Donnelly M.J."/>
            <person name="Kadowaki T."/>
            <person name="McGarry J.W."/>
            <person name="Darby A.C."/>
            <person name="Makepeace B.L."/>
        </authorList>
    </citation>
    <scope>NUCLEOTIDE SEQUENCE [LARGE SCALE GENOMIC DNA]</scope>
    <source>
        <strain evidence="3">UoL-WK</strain>
    </source>
</reference>
<sequence length="1292" mass="146641">MNESHDHGEHLGLSTEEAVKRLYEEIERELRDCSCEIHGKNGFWLWMRECLNHNSEYSTFRWPSLLLVLISVVVFVIAYSDRKEETLLVQCLFLFFCMLLNTLICGLETRFRHEEVHKKARFYAQQIKNDLMNNVCAIREWKSGEHYPLLHLPQSPCISLQWTFRDNRHINLPSPLIVKGDVILMCPGHVAPGHCRRIDTREDNSEFSSAAPLELKSGDIFAPSADCNANSFTSARLKKAVKPVKFLMLETPYISVLRLALEESFKRPPTLYDKERHAIIAKYMERVIIPLTWIIMLIVGFLHYGYLSQKHMIATTFTSKISFLLLRPTLAVLPLLPLTLPLSWLLLNLFGITRLIHCSIVRHYTCDIKNILEGSPASINNLQSLRVKQSTKELYFDDLDENSVTTSVEPSPMSFKSYLKNIKQFLFGSKDRLWRSSNVLQVLGSITTLCCVDKKGILSWPNPTADKVFFLTSSKHTSVTEQLEEFVVEGTVDGETVESAQNKEETDFPTKKSKYYSSSKVEVLDITHDPHSSYGIQFDDPDWKRFLPNLKPIGLNILLNTCNNAAQEEYTQFCDHIQCESLNNEASVPVVNKRCLCELARQMGFSSDAVTGYDYIFQISSFRHIKPEVIRQGKLAKSLNIPRLKMPFPNMNSAVIKDTFSTTYQLFSQGTGDLVLDSCTEFWNGQDLCVLTDNDRKRILDFYHRSSLTATCMAFAYVPLTSCPDRRLVNDYYIELPPDSSHLFRSQKCLKSWDLQREYQNLTKSHYLSTDSMTLLNQLNNQVFIGMVTMQYQACPDFVKMIEQLEKACIRFVHFSKENELRSRVFSEKMGLESGWNCHISLLSERSKLDHNVEAFIQNTSKGSKLSLAPEPCNLTRSQSAPSYVNIEANVKFENGACKQLPEEMKLVNDKTSITSSELSDHSKEAVNSTNPSSVKADISPSPSRNTESSNTDNSAPIAFDMSNRAKLPKGIENIRPHLENIDNVPLLVSLFTDCTPETTREMIKIMQENGEIVCVLGSTANIYNMPIFLQADAGIGIEPLYPQVCITQPAVKGSFYSQNNPSFLSPIEVATKLNSLMCSLTFQREDPVSLITLIMEARHYMMNTRNSLQFFLCCSLSLSLAQLCTSLLFLPPLFSSGHVLWIVCFILPILSFSLMGSPQDPQLMTMAMGKNLGLNKENILYFLWCYFIKFAPSVLITVGCFASMISHSCHEIENNSSLFGPCWLFLNRGMPQTNTLLPSALLVCQTFAAFLIVLYCGIFLYHLDLYIAVTFFGKKAHFSIVGGSVRLLVYL</sequence>
<evidence type="ECO:0000256" key="1">
    <source>
        <dbReference type="SAM" id="MobiDB-lite"/>
    </source>
</evidence>
<feature type="transmembrane region" description="Helical" evidence="2">
    <location>
        <begin position="1109"/>
        <end position="1134"/>
    </location>
</feature>
<evidence type="ECO:0000313" key="3">
    <source>
        <dbReference type="EMBL" id="RWS16661.1"/>
    </source>
</evidence>
<dbReference type="Gene3D" id="3.40.50.1000">
    <property type="entry name" value="HAD superfamily/HAD-like"/>
    <property type="match status" value="1"/>
</dbReference>
<evidence type="ECO:0000256" key="2">
    <source>
        <dbReference type="SAM" id="Phobius"/>
    </source>
</evidence>